<dbReference type="CDD" id="cd06257">
    <property type="entry name" value="DnaJ"/>
    <property type="match status" value="1"/>
</dbReference>
<dbReference type="EMBL" id="JAAEJV010000046">
    <property type="protein sequence ID" value="MBF5059864.1"/>
    <property type="molecule type" value="Genomic_DNA"/>
</dbReference>
<keyword evidence="3 9" id="KW-0479">Metal-binding</keyword>
<dbReference type="Pfam" id="PF00684">
    <property type="entry name" value="DnaJ_CXXCXGXG"/>
    <property type="match status" value="1"/>
</dbReference>
<keyword evidence="7 9" id="KW-0346">Stress response</keyword>
<feature type="binding site" evidence="9">
    <location>
        <position position="197"/>
    </location>
    <ligand>
        <name>Zn(2+)</name>
        <dbReference type="ChEBI" id="CHEBI:29105"/>
        <label>2</label>
    </ligand>
</feature>
<feature type="binding site" evidence="9">
    <location>
        <position position="178"/>
    </location>
    <ligand>
        <name>Zn(2+)</name>
        <dbReference type="ChEBI" id="CHEBI:29105"/>
        <label>2</label>
    </ligand>
</feature>
<feature type="domain" description="J" evidence="11">
    <location>
        <begin position="3"/>
        <end position="68"/>
    </location>
</feature>
<keyword evidence="14" id="KW-1185">Reference proteome</keyword>
<feature type="repeat" description="CXXCXGXG motif" evidence="9">
    <location>
        <begin position="197"/>
        <end position="204"/>
    </location>
</feature>
<keyword evidence="5 9" id="KW-0863">Zinc-finger</keyword>
<dbReference type="InterPro" id="IPR036410">
    <property type="entry name" value="HSP_DnaJ_Cys-rich_dom_sf"/>
</dbReference>
<feature type="binding site" evidence="9">
    <location>
        <position position="161"/>
    </location>
    <ligand>
        <name>Zn(2+)</name>
        <dbReference type="ChEBI" id="CHEBI:29105"/>
        <label>1</label>
    </ligand>
</feature>
<evidence type="ECO:0000256" key="5">
    <source>
        <dbReference type="ARBA" id="ARBA00022771"/>
    </source>
</evidence>
<keyword evidence="8 9" id="KW-0143">Chaperone</keyword>
<dbReference type="Gene3D" id="2.10.230.10">
    <property type="entry name" value="Heat shock protein DnaJ, cysteine-rich domain"/>
    <property type="match status" value="1"/>
</dbReference>
<dbReference type="NCBIfam" id="NF008035">
    <property type="entry name" value="PRK10767.1"/>
    <property type="match status" value="1"/>
</dbReference>
<dbReference type="PROSITE" id="PS51188">
    <property type="entry name" value="ZF_CR"/>
    <property type="match status" value="1"/>
</dbReference>
<dbReference type="InterPro" id="IPR001305">
    <property type="entry name" value="HSP_DnaJ_Cys-rich_dom"/>
</dbReference>
<evidence type="ECO:0000313" key="13">
    <source>
        <dbReference type="EMBL" id="MBF5059864.1"/>
    </source>
</evidence>
<dbReference type="Pfam" id="PF00226">
    <property type="entry name" value="DnaJ"/>
    <property type="match status" value="1"/>
</dbReference>
<dbReference type="SUPFAM" id="SSF46565">
    <property type="entry name" value="Chaperone J-domain"/>
    <property type="match status" value="1"/>
</dbReference>
<evidence type="ECO:0000256" key="10">
    <source>
        <dbReference type="PROSITE-ProRule" id="PRU00546"/>
    </source>
</evidence>
<feature type="binding site" evidence="9">
    <location>
        <position position="158"/>
    </location>
    <ligand>
        <name>Zn(2+)</name>
        <dbReference type="ChEBI" id="CHEBI:29105"/>
        <label>1</label>
    </ligand>
</feature>
<evidence type="ECO:0000256" key="6">
    <source>
        <dbReference type="ARBA" id="ARBA00022833"/>
    </source>
</evidence>
<dbReference type="PRINTS" id="PR00625">
    <property type="entry name" value="JDOMAIN"/>
</dbReference>
<feature type="binding site" evidence="9">
    <location>
        <position position="175"/>
    </location>
    <ligand>
        <name>Zn(2+)</name>
        <dbReference type="ChEBI" id="CHEBI:29105"/>
        <label>2</label>
    </ligand>
</feature>
<keyword evidence="6 9" id="KW-0862">Zinc</keyword>
<dbReference type="PROSITE" id="PS00636">
    <property type="entry name" value="DNAJ_1"/>
    <property type="match status" value="1"/>
</dbReference>
<comment type="subcellular location">
    <subcellularLocation>
        <location evidence="9">Cytoplasm</location>
    </subcellularLocation>
</comment>
<sequence>MTDYYQVLGVAKDATQSDIKKAYRKLALKYHPDKNADNPDAEKKFKEVSEAYEVLSDENKRQMYDQYGADALKGGGMGGAGFSSMEEALHTFMGAFGSGGGGGDFFGGAFGDIFGGGGGGEQSYARQGMSKKAQISITFEEAASGVEKEIAITNHIECSDCHGSGAQSPQDVKTCGTCQGTGQLHQSRGFFSMSSPCPHCHGAGKVITSPCKTCHGNGKVKKKERIRVPIPAGIDDGMRLKMAGHGDAGEGGGPRGDLYVYIKVKPHDVFTREGDNLLINLPVSLTEAALGCKKDLPRLLSKKPLRFTVPDGTQSGKIFRVKGEGLKNVHGHGNGDLLVHIQVETPVNLSQKQKSILEEFQGTEGEHNSPDRKSFLNRVKSFF</sequence>
<comment type="function">
    <text evidence="9">Participates actively in the response to hyperosmotic and heat shock by preventing the aggregation of stress-denatured proteins and by disaggregating proteins, also in an autonomous, DnaK-independent fashion. Unfolded proteins bind initially to DnaJ; upon interaction with the DnaJ-bound protein, DnaK hydrolyzes its bound ATP, resulting in the formation of a stable complex. GrpE releases ADP from DnaK; ATP binding to DnaK triggers the release of the substrate protein, thus completing the reaction cycle. Several rounds of ATP-dependent interactions between DnaJ, DnaK and GrpE are required for fully efficient folding. Also involved, together with DnaK and GrpE, in the DNA replication of plasmids through activation of initiation proteins.</text>
</comment>
<evidence type="ECO:0000256" key="2">
    <source>
        <dbReference type="ARBA" id="ARBA00022705"/>
    </source>
</evidence>
<dbReference type="InterPro" id="IPR012724">
    <property type="entry name" value="DnaJ"/>
</dbReference>
<dbReference type="SMART" id="SM00271">
    <property type="entry name" value="DnaJ"/>
    <property type="match status" value="1"/>
</dbReference>
<evidence type="ECO:0000256" key="7">
    <source>
        <dbReference type="ARBA" id="ARBA00023016"/>
    </source>
</evidence>
<dbReference type="InterPro" id="IPR018253">
    <property type="entry name" value="DnaJ_domain_CS"/>
</dbReference>
<feature type="repeat" description="CXXCXGXG motif" evidence="9">
    <location>
        <begin position="158"/>
        <end position="165"/>
    </location>
</feature>
<comment type="caution">
    <text evidence="13">The sequence shown here is derived from an EMBL/GenBank/DDBJ whole genome shotgun (WGS) entry which is preliminary data.</text>
</comment>
<dbReference type="InterPro" id="IPR001623">
    <property type="entry name" value="DnaJ_domain"/>
</dbReference>
<feature type="zinc finger region" description="CR-type" evidence="10">
    <location>
        <begin position="145"/>
        <end position="223"/>
    </location>
</feature>
<evidence type="ECO:0000256" key="8">
    <source>
        <dbReference type="ARBA" id="ARBA00023186"/>
    </source>
</evidence>
<dbReference type="CDD" id="cd10719">
    <property type="entry name" value="DnaJ_zf"/>
    <property type="match status" value="1"/>
</dbReference>
<dbReference type="InterPro" id="IPR002939">
    <property type="entry name" value="DnaJ_C"/>
</dbReference>
<comment type="cofactor">
    <cofactor evidence="9">
        <name>Zn(2+)</name>
        <dbReference type="ChEBI" id="CHEBI:29105"/>
    </cofactor>
    <text evidence="9">Binds 2 Zn(2+) ions per monomer.</text>
</comment>
<keyword evidence="4 9" id="KW-0677">Repeat</keyword>
<reference evidence="13 14" key="1">
    <citation type="submission" date="2020-01" db="EMBL/GenBank/DDBJ databases">
        <title>Draft genome sequence of Cand. Neptunochlamydia vexilliferae K9.</title>
        <authorList>
            <person name="Schulz F."/>
            <person name="Koestlbacher S."/>
            <person name="Wascher F."/>
            <person name="Pizzetti I."/>
            <person name="Horn M."/>
        </authorList>
    </citation>
    <scope>NUCLEOTIDE SEQUENCE [LARGE SCALE GENOMIC DNA]</scope>
    <source>
        <strain evidence="13 14">K9</strain>
    </source>
</reference>
<dbReference type="PANTHER" id="PTHR43096:SF48">
    <property type="entry name" value="CHAPERONE PROTEIN DNAJ"/>
    <property type="match status" value="1"/>
</dbReference>
<name>A0ABS0B0F4_9BACT</name>
<feature type="binding site" evidence="9">
    <location>
        <position position="214"/>
    </location>
    <ligand>
        <name>Zn(2+)</name>
        <dbReference type="ChEBI" id="CHEBI:29105"/>
        <label>1</label>
    </ligand>
</feature>
<organism evidence="13 14">
    <name type="scientific">Candidatus Neptunichlamydia vexilliferae</name>
    <dbReference type="NCBI Taxonomy" id="1651774"/>
    <lineage>
        <taxon>Bacteria</taxon>
        <taxon>Pseudomonadati</taxon>
        <taxon>Chlamydiota</taxon>
        <taxon>Chlamydiia</taxon>
        <taxon>Parachlamydiales</taxon>
        <taxon>Simkaniaceae</taxon>
        <taxon>Candidatus Neptunichlamydia</taxon>
    </lineage>
</organism>
<dbReference type="HAMAP" id="MF_01152">
    <property type="entry name" value="DnaJ"/>
    <property type="match status" value="1"/>
</dbReference>
<dbReference type="InterPro" id="IPR008971">
    <property type="entry name" value="HSP40/DnaJ_pept-bd"/>
</dbReference>
<dbReference type="RefSeq" id="WP_194848178.1">
    <property type="nucleotide sequence ID" value="NZ_JAAEJV010000046.1"/>
</dbReference>
<comment type="similarity">
    <text evidence="9">Belongs to the DnaJ family.</text>
</comment>
<dbReference type="CDD" id="cd10747">
    <property type="entry name" value="DnaJ_C"/>
    <property type="match status" value="1"/>
</dbReference>
<dbReference type="NCBIfam" id="TIGR02349">
    <property type="entry name" value="DnaJ_bact"/>
    <property type="match status" value="1"/>
</dbReference>
<evidence type="ECO:0000256" key="9">
    <source>
        <dbReference type="HAMAP-Rule" id="MF_01152"/>
    </source>
</evidence>
<evidence type="ECO:0000256" key="4">
    <source>
        <dbReference type="ARBA" id="ARBA00022737"/>
    </source>
</evidence>
<dbReference type="SUPFAM" id="SSF57938">
    <property type="entry name" value="DnaJ/Hsp40 cysteine-rich domain"/>
    <property type="match status" value="1"/>
</dbReference>
<keyword evidence="1 9" id="KW-0963">Cytoplasm</keyword>
<evidence type="ECO:0000256" key="1">
    <source>
        <dbReference type="ARBA" id="ARBA00022490"/>
    </source>
</evidence>
<evidence type="ECO:0000259" key="11">
    <source>
        <dbReference type="PROSITE" id="PS50076"/>
    </source>
</evidence>
<dbReference type="Proteomes" id="UP001194714">
    <property type="component" value="Unassembled WGS sequence"/>
</dbReference>
<keyword evidence="2 9" id="KW-0235">DNA replication</keyword>
<dbReference type="Gene3D" id="2.60.260.20">
    <property type="entry name" value="Urease metallochaperone UreE, N-terminal domain"/>
    <property type="match status" value="2"/>
</dbReference>
<feature type="repeat" description="CXXCXGXG motif" evidence="9">
    <location>
        <begin position="211"/>
        <end position="218"/>
    </location>
</feature>
<accession>A0ABS0B0F4</accession>
<feature type="domain" description="CR-type" evidence="12">
    <location>
        <begin position="145"/>
        <end position="223"/>
    </location>
</feature>
<feature type="repeat" description="CXXCXGXG motif" evidence="9">
    <location>
        <begin position="175"/>
        <end position="182"/>
    </location>
</feature>
<feature type="binding site" evidence="9">
    <location>
        <position position="211"/>
    </location>
    <ligand>
        <name>Zn(2+)</name>
        <dbReference type="ChEBI" id="CHEBI:29105"/>
        <label>1</label>
    </ligand>
</feature>
<gene>
    <name evidence="9" type="primary">dnaJ</name>
    <name evidence="13" type="ORF">NEPTK9_001383</name>
</gene>
<dbReference type="InterPro" id="IPR036869">
    <property type="entry name" value="J_dom_sf"/>
</dbReference>
<comment type="subunit">
    <text evidence="9">Homodimer.</text>
</comment>
<evidence type="ECO:0000259" key="12">
    <source>
        <dbReference type="PROSITE" id="PS51188"/>
    </source>
</evidence>
<dbReference type="PANTHER" id="PTHR43096">
    <property type="entry name" value="DNAJ HOMOLOG 1, MITOCHONDRIAL-RELATED"/>
    <property type="match status" value="1"/>
</dbReference>
<dbReference type="Pfam" id="PF01556">
    <property type="entry name" value="DnaJ_C"/>
    <property type="match status" value="1"/>
</dbReference>
<protein>
    <recommendedName>
        <fullName evidence="9">Chaperone protein DnaJ</fullName>
    </recommendedName>
</protein>
<evidence type="ECO:0000256" key="3">
    <source>
        <dbReference type="ARBA" id="ARBA00022723"/>
    </source>
</evidence>
<proteinExistence type="inferred from homology"/>
<evidence type="ECO:0000313" key="14">
    <source>
        <dbReference type="Proteomes" id="UP001194714"/>
    </source>
</evidence>
<dbReference type="SUPFAM" id="SSF49493">
    <property type="entry name" value="HSP40/DnaJ peptide-binding domain"/>
    <property type="match status" value="2"/>
</dbReference>
<dbReference type="PROSITE" id="PS50076">
    <property type="entry name" value="DNAJ_2"/>
    <property type="match status" value="1"/>
</dbReference>
<feature type="binding site" evidence="9">
    <location>
        <position position="200"/>
    </location>
    <ligand>
        <name>Zn(2+)</name>
        <dbReference type="ChEBI" id="CHEBI:29105"/>
        <label>2</label>
    </ligand>
</feature>
<dbReference type="Gene3D" id="1.10.287.110">
    <property type="entry name" value="DnaJ domain"/>
    <property type="match status" value="1"/>
</dbReference>
<comment type="domain">
    <text evidence="9">The J domain is necessary and sufficient to stimulate DnaK ATPase activity. Zinc center 1 plays an important role in the autonomous, DnaK-independent chaperone activity of DnaJ. Zinc center 2 is essential for interaction with DnaK and for DnaJ activity.</text>
</comment>